<gene>
    <name evidence="1" type="ORF">BAA01_11745</name>
</gene>
<reference evidence="2" key="1">
    <citation type="submission" date="2016-06" db="EMBL/GenBank/DDBJ databases">
        <authorList>
            <person name="Nascimento L."/>
            <person name="Pereira R.V."/>
            <person name="Martins L.F."/>
            <person name="Quaggio R.B."/>
            <person name="Silva A.M."/>
            <person name="Setubal J.C."/>
        </authorList>
    </citation>
    <scope>NUCLEOTIDE SEQUENCE [LARGE SCALE GENOMIC DNA]</scope>
</reference>
<dbReference type="InterPro" id="IPR021229">
    <property type="entry name" value="DUF2800"/>
</dbReference>
<name>A0A1Y3PH49_9BACI</name>
<sequence length="393" mass="43780">MTVDSHADREHALLSASSAHRWLRCTPSARLEETLPERPSSYADSGRLAHEMAEAKLRKHFIEPIGPQKFAGIMRKFRQNELYTPELEKIVDTFVDYCKSVEMLFSSRPYVMIETRVDYSHVAPGGFGTADFIAVGDDLLVVADLKTGQGKPVTAQGNEQMRLYALGALKAVAGIFPVRRIRMAIIQPRVYNEPQEEEITVEELEAWAAEIAPIAQKAFAGEGAFVVGPHCEFCRAKERCRARIEQYFAAAELMPFKPPIISWEEVGEILRKAEGIVSWYNDLKELALSHILDGGDVPGWKAVEGRSSRIYADLDKAFEALKAAGIDEAILYERRPLTPAQLEKALGKEQYRELLEVPGHVIKEPGKPTLAPIEDKRPAYTKAAAVFSTADAQ</sequence>
<dbReference type="EMBL" id="LZRT01000087">
    <property type="protein sequence ID" value="OUM86670.1"/>
    <property type="molecule type" value="Genomic_DNA"/>
</dbReference>
<dbReference type="Proteomes" id="UP000196475">
    <property type="component" value="Unassembled WGS sequence"/>
</dbReference>
<evidence type="ECO:0000313" key="1">
    <source>
        <dbReference type="EMBL" id="OUM86670.1"/>
    </source>
</evidence>
<protein>
    <recommendedName>
        <fullName evidence="3">Nuclease</fullName>
    </recommendedName>
</protein>
<dbReference type="InterPro" id="IPR011604">
    <property type="entry name" value="PDDEXK-like_dom_sf"/>
</dbReference>
<proteinExistence type="predicted"/>
<comment type="caution">
    <text evidence="1">The sequence shown here is derived from an EMBL/GenBank/DDBJ whole genome shotgun (WGS) entry which is preliminary data.</text>
</comment>
<accession>A0A1Y3PH49</accession>
<organism evidence="1 2">
    <name type="scientific">Bacillus thermozeamaize</name>
    <dbReference type="NCBI Taxonomy" id="230954"/>
    <lineage>
        <taxon>Bacteria</taxon>
        <taxon>Bacillati</taxon>
        <taxon>Bacillota</taxon>
        <taxon>Bacilli</taxon>
        <taxon>Bacillales</taxon>
        <taxon>Bacillaceae</taxon>
        <taxon>Bacillus</taxon>
    </lineage>
</organism>
<dbReference type="Gene3D" id="3.90.320.10">
    <property type="match status" value="1"/>
</dbReference>
<evidence type="ECO:0008006" key="3">
    <source>
        <dbReference type="Google" id="ProtNLM"/>
    </source>
</evidence>
<evidence type="ECO:0000313" key="2">
    <source>
        <dbReference type="Proteomes" id="UP000196475"/>
    </source>
</evidence>
<dbReference type="AlphaFoldDB" id="A0A1Y3PH49"/>
<dbReference type="Pfam" id="PF10926">
    <property type="entry name" value="DUF2800"/>
    <property type="match status" value="1"/>
</dbReference>